<accession>A0AAE3JR86</accession>
<evidence type="ECO:0000256" key="1">
    <source>
        <dbReference type="ARBA" id="ARBA00004236"/>
    </source>
</evidence>
<reference evidence="8" key="1">
    <citation type="submission" date="2023-02" db="EMBL/GenBank/DDBJ databases">
        <title>Genome of Flavobacteriaceae gen. nov. sp. strain F89.</title>
        <authorList>
            <person name="Wang Y."/>
        </authorList>
    </citation>
    <scope>NUCLEOTIDE SEQUENCE</scope>
    <source>
        <strain evidence="8">F89</strain>
    </source>
</reference>
<evidence type="ECO:0000313" key="8">
    <source>
        <dbReference type="EMBL" id="MCG2462674.1"/>
    </source>
</evidence>
<comment type="subcellular location">
    <subcellularLocation>
        <location evidence="1">Cell membrane</location>
    </subcellularLocation>
</comment>
<gene>
    <name evidence="8" type="ORF">K8352_18070</name>
</gene>
<feature type="domain" description="Glycosyltransferase 2-like" evidence="7">
    <location>
        <begin position="3"/>
        <end position="125"/>
    </location>
</feature>
<evidence type="ECO:0000259" key="7">
    <source>
        <dbReference type="Pfam" id="PF00535"/>
    </source>
</evidence>
<dbReference type="RefSeq" id="WP_317903809.1">
    <property type="nucleotide sequence ID" value="NZ_JAIRBC010000040.1"/>
</dbReference>
<keyword evidence="3" id="KW-0328">Glycosyltransferase</keyword>
<keyword evidence="5 6" id="KW-0472">Membrane</keyword>
<dbReference type="InterPro" id="IPR026461">
    <property type="entry name" value="Trfase_2_rSAM/seldom_assoc"/>
</dbReference>
<dbReference type="Pfam" id="PF00535">
    <property type="entry name" value="Glycos_transf_2"/>
    <property type="match status" value="1"/>
</dbReference>
<evidence type="ECO:0000256" key="5">
    <source>
        <dbReference type="ARBA" id="ARBA00023136"/>
    </source>
</evidence>
<dbReference type="SUPFAM" id="SSF53448">
    <property type="entry name" value="Nucleotide-diphospho-sugar transferases"/>
    <property type="match status" value="1"/>
</dbReference>
<evidence type="ECO:0000256" key="3">
    <source>
        <dbReference type="ARBA" id="ARBA00022676"/>
    </source>
</evidence>
<dbReference type="CDD" id="cd02522">
    <property type="entry name" value="GT_2_like_a"/>
    <property type="match status" value="1"/>
</dbReference>
<dbReference type="GO" id="GO:0005886">
    <property type="term" value="C:plasma membrane"/>
    <property type="evidence" value="ECO:0007669"/>
    <property type="project" value="UniProtKB-SubCell"/>
</dbReference>
<sequence>MISIIIPTYNEEEIIAATIAEIKNRDKENCISEIIVSDGQSTDRTVEIASNAGATVITSEKKGRAAQMNFGTSIAKGEILYFLHADSIPPENFTNYILNAIEEKYVCGCFRLVFDYDHWFLRANCWFTRFNVNVVRFGDQSLFVTKNIFKKSGGFNEDLLLMEDQEIIHRVKKTGKFTVMNTAVCTSARKYLDNGIYRLQFIFYQIWLFYYLGYSQKYLLKLHKKMIRKSKL</sequence>
<organism evidence="8 9">
    <name type="scientific">Cerina litoralis</name>
    <dbReference type="NCBI Taxonomy" id="2874477"/>
    <lineage>
        <taxon>Bacteria</taxon>
        <taxon>Pseudomonadati</taxon>
        <taxon>Bacteroidota</taxon>
        <taxon>Flavobacteriia</taxon>
        <taxon>Flavobacteriales</taxon>
        <taxon>Flavobacteriaceae</taxon>
        <taxon>Cerina</taxon>
    </lineage>
</organism>
<dbReference type="AlphaFoldDB" id="A0AAE3JR86"/>
<keyword evidence="9" id="KW-1185">Reference proteome</keyword>
<dbReference type="Proteomes" id="UP001200642">
    <property type="component" value="Unassembled WGS sequence"/>
</dbReference>
<dbReference type="InterPro" id="IPR029044">
    <property type="entry name" value="Nucleotide-diphossugar_trans"/>
</dbReference>
<protein>
    <submittedName>
        <fullName evidence="8">TIGR04283 family arsenosugar biosynthesis glycosyltransferase</fullName>
    </submittedName>
</protein>
<dbReference type="GO" id="GO:0016757">
    <property type="term" value="F:glycosyltransferase activity"/>
    <property type="evidence" value="ECO:0007669"/>
    <property type="project" value="UniProtKB-KW"/>
</dbReference>
<feature type="transmembrane region" description="Helical" evidence="6">
    <location>
        <begin position="201"/>
        <end position="220"/>
    </location>
</feature>
<evidence type="ECO:0000313" key="9">
    <source>
        <dbReference type="Proteomes" id="UP001200642"/>
    </source>
</evidence>
<keyword evidence="4" id="KW-0808">Transferase</keyword>
<keyword evidence="6" id="KW-1133">Transmembrane helix</keyword>
<evidence type="ECO:0000256" key="6">
    <source>
        <dbReference type="SAM" id="Phobius"/>
    </source>
</evidence>
<name>A0AAE3JR86_9FLAO</name>
<dbReference type="NCBIfam" id="TIGR04283">
    <property type="entry name" value="glyco_like_mftF"/>
    <property type="match status" value="1"/>
</dbReference>
<dbReference type="Gene3D" id="3.90.550.10">
    <property type="entry name" value="Spore Coat Polysaccharide Biosynthesis Protein SpsA, Chain A"/>
    <property type="match status" value="1"/>
</dbReference>
<keyword evidence="6" id="KW-0812">Transmembrane</keyword>
<comment type="caution">
    <text evidence="8">The sequence shown here is derived from an EMBL/GenBank/DDBJ whole genome shotgun (WGS) entry which is preliminary data.</text>
</comment>
<dbReference type="PANTHER" id="PTHR43646:SF2">
    <property type="entry name" value="GLYCOSYLTRANSFERASE 2-LIKE DOMAIN-CONTAINING PROTEIN"/>
    <property type="match status" value="1"/>
</dbReference>
<evidence type="ECO:0000256" key="2">
    <source>
        <dbReference type="ARBA" id="ARBA00022475"/>
    </source>
</evidence>
<proteinExistence type="predicted"/>
<dbReference type="EMBL" id="JAIRBC010000040">
    <property type="protein sequence ID" value="MCG2462674.1"/>
    <property type="molecule type" value="Genomic_DNA"/>
</dbReference>
<dbReference type="PANTHER" id="PTHR43646">
    <property type="entry name" value="GLYCOSYLTRANSFERASE"/>
    <property type="match status" value="1"/>
</dbReference>
<evidence type="ECO:0000256" key="4">
    <source>
        <dbReference type="ARBA" id="ARBA00022679"/>
    </source>
</evidence>
<keyword evidence="2" id="KW-1003">Cell membrane</keyword>
<dbReference type="InterPro" id="IPR001173">
    <property type="entry name" value="Glyco_trans_2-like"/>
</dbReference>